<dbReference type="Gene3D" id="1.20.1050.130">
    <property type="match status" value="1"/>
</dbReference>
<evidence type="ECO:0000256" key="4">
    <source>
        <dbReference type="ARBA" id="ARBA00022917"/>
    </source>
</evidence>
<dbReference type="FunFam" id="1.20.1050.130:FF:000006">
    <property type="entry name" value="Elongation factor 1-delta 1"/>
    <property type="match status" value="1"/>
</dbReference>
<dbReference type="GO" id="GO:0003746">
    <property type="term" value="F:translation elongation factor activity"/>
    <property type="evidence" value="ECO:0007669"/>
    <property type="project" value="UniProtKB-KW"/>
</dbReference>
<dbReference type="SMART" id="SM00320">
    <property type="entry name" value="WD40"/>
    <property type="match status" value="2"/>
</dbReference>
<keyword evidence="9" id="KW-1185">Reference proteome</keyword>
<dbReference type="SUPFAM" id="SSF47616">
    <property type="entry name" value="GST C-terminal domain-like"/>
    <property type="match status" value="1"/>
</dbReference>
<dbReference type="InterPro" id="IPR049720">
    <property type="entry name" value="EF1B_bsu/dsu"/>
</dbReference>
<dbReference type="SUPFAM" id="SSF50978">
    <property type="entry name" value="WD40 repeat-like"/>
    <property type="match status" value="1"/>
</dbReference>
<evidence type="ECO:0000259" key="7">
    <source>
        <dbReference type="SMART" id="SM00888"/>
    </source>
</evidence>
<dbReference type="PANTHER" id="PTHR11595:SF21">
    <property type="entry name" value="ELONGATION FACTOR 1-BETA"/>
    <property type="match status" value="1"/>
</dbReference>
<dbReference type="Gene3D" id="3.30.70.60">
    <property type="match status" value="1"/>
</dbReference>
<dbReference type="SUPFAM" id="SSF54984">
    <property type="entry name" value="eEF-1beta-like"/>
    <property type="match status" value="1"/>
</dbReference>
<evidence type="ECO:0000313" key="9">
    <source>
        <dbReference type="Proteomes" id="UP000734854"/>
    </source>
</evidence>
<evidence type="ECO:0000313" key="8">
    <source>
        <dbReference type="EMBL" id="KAG6470709.1"/>
    </source>
</evidence>
<dbReference type="PANTHER" id="PTHR11595">
    <property type="entry name" value="EF-HAND AND COILED-COIL DOMAIN-CONTAINING FAMILY MEMBER"/>
    <property type="match status" value="1"/>
</dbReference>
<dbReference type="InterPro" id="IPR001680">
    <property type="entry name" value="WD40_rpt"/>
</dbReference>
<dbReference type="PROSITE" id="PS00824">
    <property type="entry name" value="EF1BD_1"/>
    <property type="match status" value="1"/>
</dbReference>
<dbReference type="InterPro" id="IPR014038">
    <property type="entry name" value="EF1B_bsu/dsu_GNE"/>
</dbReference>
<evidence type="ECO:0000256" key="3">
    <source>
        <dbReference type="ARBA" id="ARBA00022768"/>
    </source>
</evidence>
<dbReference type="Proteomes" id="UP000734854">
    <property type="component" value="Unassembled WGS sequence"/>
</dbReference>
<dbReference type="Gene3D" id="2.130.10.10">
    <property type="entry name" value="YVTN repeat-like/Quinoprotein amine dehydrogenase"/>
    <property type="match status" value="1"/>
</dbReference>
<gene>
    <name evidence="8" type="ORF">ZIOFF_071786</name>
</gene>
<name>A0A8J5C8R9_ZINOF</name>
<comment type="function">
    <text evidence="5">EF-1-beta and EF-1-beta' stimulate the exchange of GDP bound to EF-1-alpha to GTP.</text>
</comment>
<dbReference type="CDD" id="cd00292">
    <property type="entry name" value="EF1B"/>
    <property type="match status" value="1"/>
</dbReference>
<dbReference type="Pfam" id="PF00736">
    <property type="entry name" value="EF1_GNE"/>
    <property type="match status" value="1"/>
</dbReference>
<dbReference type="GO" id="GO:0005829">
    <property type="term" value="C:cytosol"/>
    <property type="evidence" value="ECO:0007669"/>
    <property type="project" value="TreeGrafter"/>
</dbReference>
<dbReference type="InterPro" id="IPR036282">
    <property type="entry name" value="Glutathione-S-Trfase_C_sf"/>
</dbReference>
<dbReference type="InterPro" id="IPR001326">
    <property type="entry name" value="Transl_elong_EF1B_B/D_CS"/>
</dbReference>
<evidence type="ECO:0000256" key="6">
    <source>
        <dbReference type="RuleBase" id="RU003791"/>
    </source>
</evidence>
<dbReference type="InterPro" id="IPR014717">
    <property type="entry name" value="Transl_elong_EF1B/ribsomal_bS6"/>
</dbReference>
<protein>
    <recommendedName>
        <fullName evidence="7">Translation elongation factor EF1B beta/delta subunit guanine nucleotide exchange domain-containing protein</fullName>
    </recommendedName>
</protein>
<proteinExistence type="inferred from homology"/>
<dbReference type="InterPro" id="IPR036322">
    <property type="entry name" value="WD40_repeat_dom_sf"/>
</dbReference>
<evidence type="ECO:0000256" key="5">
    <source>
        <dbReference type="ARBA" id="ARBA00058380"/>
    </source>
</evidence>
<dbReference type="InterPro" id="IPR036219">
    <property type="entry name" value="eEF-1beta-like_sf"/>
</dbReference>
<dbReference type="AlphaFoldDB" id="A0A8J5C8R9"/>
<dbReference type="SMART" id="SM00888">
    <property type="entry name" value="EF1_GNE"/>
    <property type="match status" value="1"/>
</dbReference>
<feature type="domain" description="Translation elongation factor EF1B beta/delta subunit guanine nucleotide exchange" evidence="7">
    <location>
        <begin position="141"/>
        <end position="230"/>
    </location>
</feature>
<comment type="similarity">
    <text evidence="1 6">Belongs to the EF-1-beta/EF-1-delta family.</text>
</comment>
<dbReference type="GO" id="GO:0005853">
    <property type="term" value="C:eukaryotic translation elongation factor 1 complex"/>
    <property type="evidence" value="ECO:0007669"/>
    <property type="project" value="InterPro"/>
</dbReference>
<reference evidence="8 9" key="1">
    <citation type="submission" date="2020-08" db="EMBL/GenBank/DDBJ databases">
        <title>Plant Genome Project.</title>
        <authorList>
            <person name="Zhang R.-G."/>
        </authorList>
    </citation>
    <scope>NUCLEOTIDE SEQUENCE [LARGE SCALE GENOMIC DNA]</scope>
    <source>
        <tissue evidence="8">Rhizome</tissue>
    </source>
</reference>
<comment type="subunit">
    <text evidence="2">EF-1 is composed of 4 subunits: alpha, beta (1B-alpha=beta'), delta (1B-beta), and gamma (1B-gamma).</text>
</comment>
<sequence length="320" mass="34919">MAVAFANLNAASGLQKLNDYLLTRSYITGYQASKDDIAVYAALNTPPSSEYVNAARWYNHIDALLRLSGIAEEGKGVKIESTATLLEEIPATPAVADKAPVDEDDDDDVDLFGEETEEEKKAAEERAAAVKASAKKKESGKSSVLLDVKPWDDETDMKKLEEAVRSVQMEGLLWGASKLVAVGYGIKKLQIMMTIVDDLVSVDELIEEYLCAEPANEYIQSCDIVAFNKILRDVAWAPNLGLPKSTIASASQDGTVVTWTVAKEGDQWRGKVLYNFRTPVWRVSWSLTGNILAVADGNNNVTLWKEAVDGVGQQVTTVEP</sequence>
<keyword evidence="3 6" id="KW-0251">Elongation factor</keyword>
<comment type="caution">
    <text evidence="8">The sequence shown here is derived from an EMBL/GenBank/DDBJ whole genome shotgun (WGS) entry which is preliminary data.</text>
</comment>
<evidence type="ECO:0000256" key="1">
    <source>
        <dbReference type="ARBA" id="ARBA00007411"/>
    </source>
</evidence>
<organism evidence="8 9">
    <name type="scientific">Zingiber officinale</name>
    <name type="common">Ginger</name>
    <name type="synonym">Amomum zingiber</name>
    <dbReference type="NCBI Taxonomy" id="94328"/>
    <lineage>
        <taxon>Eukaryota</taxon>
        <taxon>Viridiplantae</taxon>
        <taxon>Streptophyta</taxon>
        <taxon>Embryophyta</taxon>
        <taxon>Tracheophyta</taxon>
        <taxon>Spermatophyta</taxon>
        <taxon>Magnoliopsida</taxon>
        <taxon>Liliopsida</taxon>
        <taxon>Zingiberales</taxon>
        <taxon>Zingiberaceae</taxon>
        <taxon>Zingiber</taxon>
    </lineage>
</organism>
<dbReference type="FunFam" id="3.30.70.60:FF:000001">
    <property type="entry name" value="Elongation factor 1-beta 1 like"/>
    <property type="match status" value="1"/>
</dbReference>
<dbReference type="PROSITE" id="PS00825">
    <property type="entry name" value="EF1BD_2"/>
    <property type="match status" value="1"/>
</dbReference>
<dbReference type="GO" id="GO:0005085">
    <property type="term" value="F:guanyl-nucleotide exchange factor activity"/>
    <property type="evidence" value="ECO:0007669"/>
    <property type="project" value="TreeGrafter"/>
</dbReference>
<accession>A0A8J5C8R9</accession>
<evidence type="ECO:0000256" key="2">
    <source>
        <dbReference type="ARBA" id="ARBA00011606"/>
    </source>
</evidence>
<dbReference type="EMBL" id="JACMSC010000021">
    <property type="protein sequence ID" value="KAG6470709.1"/>
    <property type="molecule type" value="Genomic_DNA"/>
</dbReference>
<keyword evidence="4 6" id="KW-0648">Protein biosynthesis</keyword>
<dbReference type="InterPro" id="IPR015943">
    <property type="entry name" value="WD40/YVTN_repeat-like_dom_sf"/>
</dbReference>